<dbReference type="InterPro" id="IPR009056">
    <property type="entry name" value="Cyt_c-like_dom"/>
</dbReference>
<name>A0A841TX78_9BACL</name>
<keyword evidence="10" id="KW-1185">Reference proteome</keyword>
<keyword evidence="3 6" id="KW-0479">Metal-binding</keyword>
<keyword evidence="5 6" id="KW-0408">Iron</keyword>
<dbReference type="Pfam" id="PF13442">
    <property type="entry name" value="Cytochrome_CBB3"/>
    <property type="match status" value="1"/>
</dbReference>
<gene>
    <name evidence="9" type="ORF">H7B90_17320</name>
</gene>
<dbReference type="PANTHER" id="PTHR37823">
    <property type="entry name" value="CYTOCHROME C-553-LIKE"/>
    <property type="match status" value="1"/>
</dbReference>
<dbReference type="InterPro" id="IPR036909">
    <property type="entry name" value="Cyt_c-like_dom_sf"/>
</dbReference>
<dbReference type="Gene3D" id="1.10.760.10">
    <property type="entry name" value="Cytochrome c-like domain"/>
    <property type="match status" value="1"/>
</dbReference>
<feature type="signal peptide" evidence="7">
    <location>
        <begin position="1"/>
        <end position="29"/>
    </location>
</feature>
<evidence type="ECO:0000256" key="5">
    <source>
        <dbReference type="ARBA" id="ARBA00023004"/>
    </source>
</evidence>
<dbReference type="PROSITE" id="PS51257">
    <property type="entry name" value="PROKAR_LIPOPROTEIN"/>
    <property type="match status" value="1"/>
</dbReference>
<dbReference type="EMBL" id="JACJVR010000068">
    <property type="protein sequence ID" value="MBB6693167.1"/>
    <property type="molecule type" value="Genomic_DNA"/>
</dbReference>
<reference evidence="9 10" key="1">
    <citation type="submission" date="2020-08" db="EMBL/GenBank/DDBJ databases">
        <title>Cohnella phylogeny.</title>
        <authorList>
            <person name="Dunlap C."/>
        </authorList>
    </citation>
    <scope>NUCLEOTIDE SEQUENCE [LARGE SCALE GENOMIC DNA]</scope>
    <source>
        <strain evidence="9 10">DSM 25239</strain>
    </source>
</reference>
<feature type="chain" id="PRO_5038691531" evidence="7">
    <location>
        <begin position="30"/>
        <end position="124"/>
    </location>
</feature>
<evidence type="ECO:0000256" key="2">
    <source>
        <dbReference type="ARBA" id="ARBA00022617"/>
    </source>
</evidence>
<keyword evidence="7" id="KW-0732">Signal</keyword>
<keyword evidence="2 6" id="KW-0349">Heme</keyword>
<evidence type="ECO:0000256" key="3">
    <source>
        <dbReference type="ARBA" id="ARBA00022723"/>
    </source>
</evidence>
<evidence type="ECO:0000256" key="6">
    <source>
        <dbReference type="PROSITE-ProRule" id="PRU00433"/>
    </source>
</evidence>
<organism evidence="9 10">
    <name type="scientific">Cohnella xylanilytica</name>
    <dbReference type="NCBI Taxonomy" id="557555"/>
    <lineage>
        <taxon>Bacteria</taxon>
        <taxon>Bacillati</taxon>
        <taxon>Bacillota</taxon>
        <taxon>Bacilli</taxon>
        <taxon>Bacillales</taxon>
        <taxon>Paenibacillaceae</taxon>
        <taxon>Cohnella</taxon>
    </lineage>
</organism>
<keyword evidence="1" id="KW-0813">Transport</keyword>
<dbReference type="PANTHER" id="PTHR37823:SF4">
    <property type="entry name" value="MENAQUINOL-CYTOCHROME C REDUCTASE CYTOCHROME B_C SUBUNIT"/>
    <property type="match status" value="1"/>
</dbReference>
<dbReference type="InterPro" id="IPR051811">
    <property type="entry name" value="Cytochrome_c550/c551-like"/>
</dbReference>
<dbReference type="SUPFAM" id="SSF46626">
    <property type="entry name" value="Cytochrome c"/>
    <property type="match status" value="1"/>
</dbReference>
<feature type="domain" description="Cytochrome c" evidence="8">
    <location>
        <begin position="47"/>
        <end position="124"/>
    </location>
</feature>
<evidence type="ECO:0000313" key="10">
    <source>
        <dbReference type="Proteomes" id="UP000553776"/>
    </source>
</evidence>
<dbReference type="Proteomes" id="UP000553776">
    <property type="component" value="Unassembled WGS sequence"/>
</dbReference>
<dbReference type="GO" id="GO:0020037">
    <property type="term" value="F:heme binding"/>
    <property type="evidence" value="ECO:0007669"/>
    <property type="project" value="InterPro"/>
</dbReference>
<evidence type="ECO:0000259" key="8">
    <source>
        <dbReference type="PROSITE" id="PS51007"/>
    </source>
</evidence>
<protein>
    <submittedName>
        <fullName evidence="9">Cytochrome c</fullName>
    </submittedName>
</protein>
<evidence type="ECO:0000256" key="7">
    <source>
        <dbReference type="SAM" id="SignalP"/>
    </source>
</evidence>
<comment type="caution">
    <text evidence="9">The sequence shown here is derived from an EMBL/GenBank/DDBJ whole genome shotgun (WGS) entry which is preliminary data.</text>
</comment>
<evidence type="ECO:0000256" key="4">
    <source>
        <dbReference type="ARBA" id="ARBA00022982"/>
    </source>
</evidence>
<dbReference type="GO" id="GO:0009055">
    <property type="term" value="F:electron transfer activity"/>
    <property type="evidence" value="ECO:0007669"/>
    <property type="project" value="InterPro"/>
</dbReference>
<keyword evidence="4" id="KW-0249">Electron transport</keyword>
<dbReference type="AlphaFoldDB" id="A0A841TX78"/>
<accession>A0A841TX78</accession>
<evidence type="ECO:0000256" key="1">
    <source>
        <dbReference type="ARBA" id="ARBA00022448"/>
    </source>
</evidence>
<dbReference type="PROSITE" id="PS51007">
    <property type="entry name" value="CYTC"/>
    <property type="match status" value="1"/>
</dbReference>
<sequence length="124" mass="13274">MIRPTSRPVRRLLFACTATALLIFLSACGGGGGEEKASPAASPKPLEGPEETVELYRNTCISCHGAELEGKMGDQSNLQTIGATMSKEQIRAQIENGGELMPAFKTRLKPEQIDALADWLSGLK</sequence>
<proteinExistence type="predicted"/>
<evidence type="ECO:0000313" key="9">
    <source>
        <dbReference type="EMBL" id="MBB6693167.1"/>
    </source>
</evidence>
<dbReference type="GO" id="GO:0046872">
    <property type="term" value="F:metal ion binding"/>
    <property type="evidence" value="ECO:0007669"/>
    <property type="project" value="UniProtKB-KW"/>
</dbReference>